<protein>
    <submittedName>
        <fullName evidence="13">OLC1v1026325C1</fullName>
    </submittedName>
</protein>
<dbReference type="PRINTS" id="PR00463">
    <property type="entry name" value="EP450I"/>
</dbReference>
<evidence type="ECO:0000256" key="2">
    <source>
        <dbReference type="ARBA" id="ARBA00010617"/>
    </source>
</evidence>
<keyword evidence="10" id="KW-0472">Membrane</keyword>
<gene>
    <name evidence="13" type="ORF">OLC1_LOCUS3274</name>
</gene>
<keyword evidence="7 12" id="KW-0560">Oxidoreductase</keyword>
<dbReference type="InterPro" id="IPR017972">
    <property type="entry name" value="Cyt_P450_CS"/>
</dbReference>
<evidence type="ECO:0000256" key="4">
    <source>
        <dbReference type="ARBA" id="ARBA00022692"/>
    </source>
</evidence>
<keyword evidence="5 11" id="KW-0479">Metal-binding</keyword>
<comment type="subcellular location">
    <subcellularLocation>
        <location evidence="1">Membrane</location>
        <topology evidence="1">Single-pass membrane protein</topology>
    </subcellularLocation>
</comment>
<keyword evidence="3 11" id="KW-0349">Heme</keyword>
<dbReference type="Pfam" id="PF00067">
    <property type="entry name" value="p450"/>
    <property type="match status" value="1"/>
</dbReference>
<dbReference type="PANTHER" id="PTHR47947:SF62">
    <property type="entry name" value="CYTOCHROME P450, FAMILY 81, SUBFAMILY D, POLYPEPTIDE 5"/>
    <property type="match status" value="1"/>
</dbReference>
<evidence type="ECO:0000313" key="14">
    <source>
        <dbReference type="Proteomes" id="UP001161247"/>
    </source>
</evidence>
<keyword evidence="4" id="KW-0812">Transmembrane</keyword>
<keyword evidence="8 11" id="KW-0408">Iron</keyword>
<dbReference type="GO" id="GO:0016020">
    <property type="term" value="C:membrane"/>
    <property type="evidence" value="ECO:0007669"/>
    <property type="project" value="UniProtKB-SubCell"/>
</dbReference>
<dbReference type="PROSITE" id="PS00086">
    <property type="entry name" value="CYTOCHROME_P450"/>
    <property type="match status" value="1"/>
</dbReference>
<evidence type="ECO:0000256" key="11">
    <source>
        <dbReference type="PIRSR" id="PIRSR602401-1"/>
    </source>
</evidence>
<evidence type="ECO:0000313" key="13">
    <source>
        <dbReference type="EMBL" id="CAI9091321.1"/>
    </source>
</evidence>
<accession>A0AAV1C732</accession>
<keyword evidence="14" id="KW-1185">Reference proteome</keyword>
<dbReference type="InterPro" id="IPR036396">
    <property type="entry name" value="Cyt_P450_sf"/>
</dbReference>
<evidence type="ECO:0000256" key="7">
    <source>
        <dbReference type="ARBA" id="ARBA00023002"/>
    </source>
</evidence>
<name>A0AAV1C732_OLDCO</name>
<dbReference type="InterPro" id="IPR002401">
    <property type="entry name" value="Cyt_P450_E_grp-I"/>
</dbReference>
<reference evidence="13" key="1">
    <citation type="submission" date="2023-03" db="EMBL/GenBank/DDBJ databases">
        <authorList>
            <person name="Julca I."/>
        </authorList>
    </citation>
    <scope>NUCLEOTIDE SEQUENCE</scope>
</reference>
<dbReference type="SUPFAM" id="SSF48264">
    <property type="entry name" value="Cytochrome P450"/>
    <property type="match status" value="1"/>
</dbReference>
<dbReference type="Gene3D" id="1.10.630.10">
    <property type="entry name" value="Cytochrome P450"/>
    <property type="match status" value="1"/>
</dbReference>
<evidence type="ECO:0000256" key="12">
    <source>
        <dbReference type="RuleBase" id="RU000461"/>
    </source>
</evidence>
<organism evidence="13 14">
    <name type="scientific">Oldenlandia corymbosa var. corymbosa</name>
    <dbReference type="NCBI Taxonomy" id="529605"/>
    <lineage>
        <taxon>Eukaryota</taxon>
        <taxon>Viridiplantae</taxon>
        <taxon>Streptophyta</taxon>
        <taxon>Embryophyta</taxon>
        <taxon>Tracheophyta</taxon>
        <taxon>Spermatophyta</taxon>
        <taxon>Magnoliopsida</taxon>
        <taxon>eudicotyledons</taxon>
        <taxon>Gunneridae</taxon>
        <taxon>Pentapetalae</taxon>
        <taxon>asterids</taxon>
        <taxon>lamiids</taxon>
        <taxon>Gentianales</taxon>
        <taxon>Rubiaceae</taxon>
        <taxon>Rubioideae</taxon>
        <taxon>Spermacoceae</taxon>
        <taxon>Hedyotis-Oldenlandia complex</taxon>
        <taxon>Oldenlandia</taxon>
    </lineage>
</organism>
<keyword evidence="6" id="KW-1133">Transmembrane helix</keyword>
<dbReference type="PRINTS" id="PR00385">
    <property type="entry name" value="P450"/>
</dbReference>
<dbReference type="InterPro" id="IPR001128">
    <property type="entry name" value="Cyt_P450"/>
</dbReference>
<dbReference type="PANTHER" id="PTHR47947">
    <property type="entry name" value="CYTOCHROME P450 82C3-RELATED"/>
    <property type="match status" value="1"/>
</dbReference>
<dbReference type="Proteomes" id="UP001161247">
    <property type="component" value="Chromosome 1"/>
</dbReference>
<sequence length="207" mass="22623">MQVLLLAGTDTSSVTVEWALSALLNNPEVLKKARAEIDYVVGKNRVLEESDLSKLPYLHNVIQETFRLFPPAPLLVPHESSDACTIGGFNVPSGTMLLVNAWEIHRDPKVWDDATSFKPERFEGVKVEPSKLMPFGIGRRSCPGAGLAQRVVGVALGSLIQCFEWERVGPEEVDLTEGVGLTMPKAVPLEARCKAHDFVHNVLPNGA</sequence>
<dbReference type="GO" id="GO:0016705">
    <property type="term" value="F:oxidoreductase activity, acting on paired donors, with incorporation or reduction of molecular oxygen"/>
    <property type="evidence" value="ECO:0007669"/>
    <property type="project" value="InterPro"/>
</dbReference>
<dbReference type="AlphaFoldDB" id="A0AAV1C732"/>
<evidence type="ECO:0000256" key="8">
    <source>
        <dbReference type="ARBA" id="ARBA00023004"/>
    </source>
</evidence>
<evidence type="ECO:0000256" key="5">
    <source>
        <dbReference type="ARBA" id="ARBA00022723"/>
    </source>
</evidence>
<evidence type="ECO:0000256" key="10">
    <source>
        <dbReference type="ARBA" id="ARBA00023136"/>
    </source>
</evidence>
<evidence type="ECO:0000256" key="9">
    <source>
        <dbReference type="ARBA" id="ARBA00023033"/>
    </source>
</evidence>
<evidence type="ECO:0000256" key="1">
    <source>
        <dbReference type="ARBA" id="ARBA00004167"/>
    </source>
</evidence>
<keyword evidence="9 12" id="KW-0503">Monooxygenase</keyword>
<dbReference type="FunFam" id="1.10.630.10:FF:000257">
    <property type="entry name" value="Os02g0503850 protein"/>
    <property type="match status" value="1"/>
</dbReference>
<dbReference type="InterPro" id="IPR050651">
    <property type="entry name" value="Plant_Cytochrome_P450_Monoox"/>
</dbReference>
<proteinExistence type="inferred from homology"/>
<comment type="cofactor">
    <cofactor evidence="11">
        <name>heme</name>
        <dbReference type="ChEBI" id="CHEBI:30413"/>
    </cofactor>
</comment>
<dbReference type="GO" id="GO:0005506">
    <property type="term" value="F:iron ion binding"/>
    <property type="evidence" value="ECO:0007669"/>
    <property type="project" value="InterPro"/>
</dbReference>
<dbReference type="GO" id="GO:0004497">
    <property type="term" value="F:monooxygenase activity"/>
    <property type="evidence" value="ECO:0007669"/>
    <property type="project" value="UniProtKB-KW"/>
</dbReference>
<feature type="binding site" description="axial binding residue" evidence="11">
    <location>
        <position position="142"/>
    </location>
    <ligand>
        <name>heme</name>
        <dbReference type="ChEBI" id="CHEBI:30413"/>
    </ligand>
    <ligandPart>
        <name>Fe</name>
        <dbReference type="ChEBI" id="CHEBI:18248"/>
    </ligandPart>
</feature>
<evidence type="ECO:0000256" key="3">
    <source>
        <dbReference type="ARBA" id="ARBA00022617"/>
    </source>
</evidence>
<comment type="similarity">
    <text evidence="2 12">Belongs to the cytochrome P450 family.</text>
</comment>
<dbReference type="EMBL" id="OX459118">
    <property type="protein sequence ID" value="CAI9091321.1"/>
    <property type="molecule type" value="Genomic_DNA"/>
</dbReference>
<dbReference type="GO" id="GO:0020037">
    <property type="term" value="F:heme binding"/>
    <property type="evidence" value="ECO:0007669"/>
    <property type="project" value="InterPro"/>
</dbReference>
<evidence type="ECO:0000256" key="6">
    <source>
        <dbReference type="ARBA" id="ARBA00022989"/>
    </source>
</evidence>